<dbReference type="EMBL" id="MU007010">
    <property type="protein sequence ID" value="KAF2436632.1"/>
    <property type="molecule type" value="Genomic_DNA"/>
</dbReference>
<feature type="region of interest" description="Disordered" evidence="5">
    <location>
        <begin position="340"/>
        <end position="481"/>
    </location>
</feature>
<evidence type="ECO:0000256" key="2">
    <source>
        <dbReference type="ARBA" id="ARBA00022692"/>
    </source>
</evidence>
<dbReference type="OrthoDB" id="3943401at2759"/>
<feature type="compositionally biased region" description="Basic and acidic residues" evidence="5">
    <location>
        <begin position="471"/>
        <end position="481"/>
    </location>
</feature>
<dbReference type="GO" id="GO:0071944">
    <property type="term" value="C:cell periphery"/>
    <property type="evidence" value="ECO:0007669"/>
    <property type="project" value="UniProtKB-ARBA"/>
</dbReference>
<sequence length="481" mass="49254">MWEKAAFLSFFVNLCLAQRAAIADIRERQTGNIPTPSFPPVVIDGLPANLAESLESLVQTLDPATTQTLVVMDLVPKAALPQQFTPGVDSLAPNVFTSVLFPDVPTAAPTGVVVPIVYTYTGTFEPSLVPSGFSFVAPTLASTASIASGFSTVISVPTNRPSFSPSMPFSSMMTTIPSSRPTSSTTSSRSSTTSSTSSTSSTTSTTSSQSSTSSTSNTSSSQTAAPTNDQSKATDPPHPTTPLSGRAIAGIVAGVLCGFILFAALVVFLLQRRKAHPAPDNQVYPEEAYLYDPPITPPPGAGAPSDVEMAHSGSPAERDGLLTGAAMGVGGMGAAGAAGAAARDRRNRGVTLADPGPMAGPSRWDGYSPVESRDVTDGARDPFSDPALEYQREIGQAPNSNRWPLNPQAESGLGSPPQSSAGPSSAAGPLNFAGGPSNYAAGPSDYAAGPSNHAAGPSSSGGAGVVSPQMREVRRAWGWDH</sequence>
<evidence type="ECO:0000313" key="9">
    <source>
        <dbReference type="Proteomes" id="UP000800235"/>
    </source>
</evidence>
<dbReference type="PANTHER" id="PTHR15549">
    <property type="entry name" value="PAIRED IMMUNOGLOBULIN-LIKE TYPE 2 RECEPTOR"/>
    <property type="match status" value="1"/>
</dbReference>
<reference evidence="8" key="1">
    <citation type="journal article" date="2020" name="Stud. Mycol.">
        <title>101 Dothideomycetes genomes: a test case for predicting lifestyles and emergence of pathogens.</title>
        <authorList>
            <person name="Haridas S."/>
            <person name="Albert R."/>
            <person name="Binder M."/>
            <person name="Bloem J."/>
            <person name="Labutti K."/>
            <person name="Salamov A."/>
            <person name="Andreopoulos B."/>
            <person name="Baker S."/>
            <person name="Barry K."/>
            <person name="Bills G."/>
            <person name="Bluhm B."/>
            <person name="Cannon C."/>
            <person name="Castanera R."/>
            <person name="Culley D."/>
            <person name="Daum C."/>
            <person name="Ezra D."/>
            <person name="Gonzalez J."/>
            <person name="Henrissat B."/>
            <person name="Kuo A."/>
            <person name="Liang C."/>
            <person name="Lipzen A."/>
            <person name="Lutzoni F."/>
            <person name="Magnuson J."/>
            <person name="Mondo S."/>
            <person name="Nolan M."/>
            <person name="Ohm R."/>
            <person name="Pangilinan J."/>
            <person name="Park H.-J."/>
            <person name="Ramirez L."/>
            <person name="Alfaro M."/>
            <person name="Sun H."/>
            <person name="Tritt A."/>
            <person name="Yoshinaga Y."/>
            <person name="Zwiers L.-H."/>
            <person name="Turgeon B."/>
            <person name="Goodwin S."/>
            <person name="Spatafora J."/>
            <person name="Crous P."/>
            <person name="Grigoriev I."/>
        </authorList>
    </citation>
    <scope>NUCLEOTIDE SEQUENCE</scope>
    <source>
        <strain evidence="8">CBS 130266</strain>
    </source>
</reference>
<feature type="compositionally biased region" description="Polar residues" evidence="5">
    <location>
        <begin position="224"/>
        <end position="233"/>
    </location>
</feature>
<feature type="chain" id="PRO_5040312799" evidence="7">
    <location>
        <begin position="18"/>
        <end position="481"/>
    </location>
</feature>
<comment type="subcellular location">
    <subcellularLocation>
        <location evidence="1">Membrane</location>
        <topology evidence="1">Single-pass membrane protein</topology>
    </subcellularLocation>
</comment>
<accession>A0A9P4P3L9</accession>
<keyword evidence="2 6" id="KW-0812">Transmembrane</keyword>
<feature type="compositionally biased region" description="Basic and acidic residues" evidence="5">
    <location>
        <begin position="371"/>
        <end position="383"/>
    </location>
</feature>
<keyword evidence="3 6" id="KW-1133">Transmembrane helix</keyword>
<evidence type="ECO:0000256" key="7">
    <source>
        <dbReference type="SAM" id="SignalP"/>
    </source>
</evidence>
<dbReference type="GO" id="GO:0016020">
    <property type="term" value="C:membrane"/>
    <property type="evidence" value="ECO:0007669"/>
    <property type="project" value="UniProtKB-SubCell"/>
</dbReference>
<organism evidence="8 9">
    <name type="scientific">Tothia fuscella</name>
    <dbReference type="NCBI Taxonomy" id="1048955"/>
    <lineage>
        <taxon>Eukaryota</taxon>
        <taxon>Fungi</taxon>
        <taxon>Dikarya</taxon>
        <taxon>Ascomycota</taxon>
        <taxon>Pezizomycotina</taxon>
        <taxon>Dothideomycetes</taxon>
        <taxon>Pleosporomycetidae</taxon>
        <taxon>Venturiales</taxon>
        <taxon>Cylindrosympodiaceae</taxon>
        <taxon>Tothia</taxon>
    </lineage>
</organism>
<feature type="region of interest" description="Disordered" evidence="5">
    <location>
        <begin position="165"/>
        <end position="241"/>
    </location>
</feature>
<dbReference type="InterPro" id="IPR051694">
    <property type="entry name" value="Immunoregulatory_rcpt-like"/>
</dbReference>
<evidence type="ECO:0000256" key="5">
    <source>
        <dbReference type="SAM" id="MobiDB-lite"/>
    </source>
</evidence>
<comment type="caution">
    <text evidence="8">The sequence shown here is derived from an EMBL/GenBank/DDBJ whole genome shotgun (WGS) entry which is preliminary data.</text>
</comment>
<evidence type="ECO:0000256" key="6">
    <source>
        <dbReference type="SAM" id="Phobius"/>
    </source>
</evidence>
<feature type="compositionally biased region" description="Low complexity" evidence="5">
    <location>
        <begin position="165"/>
        <end position="223"/>
    </location>
</feature>
<evidence type="ECO:0000256" key="4">
    <source>
        <dbReference type="ARBA" id="ARBA00023136"/>
    </source>
</evidence>
<feature type="compositionally biased region" description="Low complexity" evidence="5">
    <location>
        <begin position="411"/>
        <end position="430"/>
    </location>
</feature>
<dbReference type="Proteomes" id="UP000800235">
    <property type="component" value="Unassembled WGS sequence"/>
</dbReference>
<dbReference type="AlphaFoldDB" id="A0A9P4P3L9"/>
<keyword evidence="9" id="KW-1185">Reference proteome</keyword>
<evidence type="ECO:0000256" key="1">
    <source>
        <dbReference type="ARBA" id="ARBA00004167"/>
    </source>
</evidence>
<keyword evidence="7" id="KW-0732">Signal</keyword>
<gene>
    <name evidence="8" type="ORF">EJ08DRAFT_644960</name>
</gene>
<protein>
    <submittedName>
        <fullName evidence="8">Uncharacterized protein</fullName>
    </submittedName>
</protein>
<feature type="signal peptide" evidence="7">
    <location>
        <begin position="1"/>
        <end position="17"/>
    </location>
</feature>
<proteinExistence type="predicted"/>
<feature type="compositionally biased region" description="Low complexity" evidence="5">
    <location>
        <begin position="447"/>
        <end position="458"/>
    </location>
</feature>
<dbReference type="PANTHER" id="PTHR15549:SF26">
    <property type="entry name" value="AXIAL BUDDING PATTERN PROTEIN 2-RELATED"/>
    <property type="match status" value="1"/>
</dbReference>
<evidence type="ECO:0000313" key="8">
    <source>
        <dbReference type="EMBL" id="KAF2436632.1"/>
    </source>
</evidence>
<name>A0A9P4P3L9_9PEZI</name>
<evidence type="ECO:0000256" key="3">
    <source>
        <dbReference type="ARBA" id="ARBA00022989"/>
    </source>
</evidence>
<dbReference type="CDD" id="cd12087">
    <property type="entry name" value="TM_EGFR-like"/>
    <property type="match status" value="1"/>
</dbReference>
<feature type="transmembrane region" description="Helical" evidence="6">
    <location>
        <begin position="247"/>
        <end position="270"/>
    </location>
</feature>
<keyword evidence="4 6" id="KW-0472">Membrane</keyword>